<dbReference type="Proteomes" id="UP000631114">
    <property type="component" value="Unassembled WGS sequence"/>
</dbReference>
<sequence length="69" mass="7389">MCVSQTGYKEMKVGSKVCLPTGVQGLGGGLLDLRMYKPKVGGGGDDLGKEGMMEDWVKQFEELAGSQDF</sequence>
<gene>
    <name evidence="1" type="ORF">IFM89_004961</name>
</gene>
<protein>
    <submittedName>
        <fullName evidence="1">Uncharacterized protein</fullName>
    </submittedName>
</protein>
<keyword evidence="2" id="KW-1185">Reference proteome</keyword>
<evidence type="ECO:0000313" key="1">
    <source>
        <dbReference type="EMBL" id="KAF9604255.1"/>
    </source>
</evidence>
<comment type="caution">
    <text evidence="1">The sequence shown here is derived from an EMBL/GenBank/DDBJ whole genome shotgun (WGS) entry which is preliminary data.</text>
</comment>
<proteinExistence type="predicted"/>
<reference evidence="1 2" key="1">
    <citation type="submission" date="2020-10" db="EMBL/GenBank/DDBJ databases">
        <title>The Coptis chinensis genome and diversification of protoberbering-type alkaloids.</title>
        <authorList>
            <person name="Wang B."/>
            <person name="Shu S."/>
            <person name="Song C."/>
            <person name="Liu Y."/>
        </authorList>
    </citation>
    <scope>NUCLEOTIDE SEQUENCE [LARGE SCALE GENOMIC DNA]</scope>
    <source>
        <strain evidence="1">HL-2020</strain>
        <tissue evidence="1">Leaf</tissue>
    </source>
</reference>
<organism evidence="1 2">
    <name type="scientific">Coptis chinensis</name>
    <dbReference type="NCBI Taxonomy" id="261450"/>
    <lineage>
        <taxon>Eukaryota</taxon>
        <taxon>Viridiplantae</taxon>
        <taxon>Streptophyta</taxon>
        <taxon>Embryophyta</taxon>
        <taxon>Tracheophyta</taxon>
        <taxon>Spermatophyta</taxon>
        <taxon>Magnoliopsida</taxon>
        <taxon>Ranunculales</taxon>
        <taxon>Ranunculaceae</taxon>
        <taxon>Coptidoideae</taxon>
        <taxon>Coptis</taxon>
    </lineage>
</organism>
<dbReference type="EMBL" id="JADFTS010000005">
    <property type="protein sequence ID" value="KAF9604255.1"/>
    <property type="molecule type" value="Genomic_DNA"/>
</dbReference>
<name>A0A835LQZ8_9MAGN</name>
<dbReference type="AlphaFoldDB" id="A0A835LQZ8"/>
<accession>A0A835LQZ8</accession>
<evidence type="ECO:0000313" key="2">
    <source>
        <dbReference type="Proteomes" id="UP000631114"/>
    </source>
</evidence>